<dbReference type="Pfam" id="PF00308">
    <property type="entry name" value="Bac_DnaA"/>
    <property type="match status" value="1"/>
</dbReference>
<evidence type="ECO:0000313" key="4">
    <source>
        <dbReference type="Proteomes" id="UP000000366"/>
    </source>
</evidence>
<dbReference type="KEGG" id="mpt:Mpe_A3022"/>
<dbReference type="GO" id="GO:0032297">
    <property type="term" value="P:negative regulation of DNA-templated DNA replication initiation"/>
    <property type="evidence" value="ECO:0007669"/>
    <property type="project" value="InterPro"/>
</dbReference>
<dbReference type="Gene3D" id="3.40.50.300">
    <property type="entry name" value="P-loop containing nucleotide triphosphate hydrolases"/>
    <property type="match status" value="1"/>
</dbReference>
<accession>A2SK86</accession>
<proteinExistence type="predicted"/>
<dbReference type="Pfam" id="PF22688">
    <property type="entry name" value="Hda_lid"/>
    <property type="match status" value="1"/>
</dbReference>
<dbReference type="PANTHER" id="PTHR30050:SF5">
    <property type="entry name" value="DNAA REGULATORY INACTIVATOR HDA"/>
    <property type="match status" value="1"/>
</dbReference>
<dbReference type="AlphaFoldDB" id="A2SK86"/>
<gene>
    <name evidence="3" type="ordered locus">Mpe_A3022</name>
</gene>
<evidence type="ECO:0000259" key="1">
    <source>
        <dbReference type="Pfam" id="PF00308"/>
    </source>
</evidence>
<protein>
    <submittedName>
        <fullName evidence="3">Regulatory inactivation of DnaA Hda protein</fullName>
    </submittedName>
</protein>
<dbReference type="eggNOG" id="COG0593">
    <property type="taxonomic scope" value="Bacteria"/>
</dbReference>
<dbReference type="GO" id="GO:0006270">
    <property type="term" value="P:DNA replication initiation"/>
    <property type="evidence" value="ECO:0007669"/>
    <property type="project" value="TreeGrafter"/>
</dbReference>
<dbReference type="HOGENOM" id="CLU_072265_1_0_4"/>
<dbReference type="STRING" id="420662.Mpe_A3022"/>
<dbReference type="GO" id="GO:0005886">
    <property type="term" value="C:plasma membrane"/>
    <property type="evidence" value="ECO:0007669"/>
    <property type="project" value="TreeGrafter"/>
</dbReference>
<dbReference type="InterPro" id="IPR013317">
    <property type="entry name" value="DnaA_dom"/>
</dbReference>
<feature type="domain" description="Hda lid" evidence="2">
    <location>
        <begin position="155"/>
        <end position="217"/>
    </location>
</feature>
<dbReference type="SUPFAM" id="SSF52540">
    <property type="entry name" value="P-loop containing nucleoside triphosphate hydrolases"/>
    <property type="match status" value="1"/>
</dbReference>
<dbReference type="Gene3D" id="1.10.8.60">
    <property type="match status" value="1"/>
</dbReference>
<evidence type="ECO:0000313" key="3">
    <source>
        <dbReference type="EMBL" id="ABM95975.1"/>
    </source>
</evidence>
<dbReference type="PANTHER" id="PTHR30050">
    <property type="entry name" value="CHROMOSOMAL REPLICATION INITIATOR PROTEIN DNAA"/>
    <property type="match status" value="1"/>
</dbReference>
<dbReference type="InterPro" id="IPR055199">
    <property type="entry name" value="Hda_lid"/>
</dbReference>
<dbReference type="RefSeq" id="WP_011830598.1">
    <property type="nucleotide sequence ID" value="NC_008825.1"/>
</dbReference>
<sequence>MKQLPLQLGPGPAQSFENFAVGANAAAVGAVRAASASPTPLYLWGPAGAGKSHLLRALAREAAVQGRRVGAFGPSLETPWTWGEGVDLVLLDGCDDFDAARQHAAFALFVEAATHRVPVVAAGRLPPVDLPVREDLRTRLGWGPVFQLLPLAEAEMRVTLQREAGRRGIALSDDVTGYLLTRFARDLGSLMALLDALDEFALSEQRAVTVPLLKRMLAEQTTKEGA</sequence>
<evidence type="ECO:0000259" key="2">
    <source>
        <dbReference type="Pfam" id="PF22688"/>
    </source>
</evidence>
<organism evidence="3 4">
    <name type="scientific">Methylibium petroleiphilum (strain ATCC BAA-1232 / LMG 22953 / PM1)</name>
    <dbReference type="NCBI Taxonomy" id="420662"/>
    <lineage>
        <taxon>Bacteria</taxon>
        <taxon>Pseudomonadati</taxon>
        <taxon>Pseudomonadota</taxon>
        <taxon>Betaproteobacteria</taxon>
        <taxon>Burkholderiales</taxon>
        <taxon>Sphaerotilaceae</taxon>
        <taxon>Methylibium</taxon>
    </lineage>
</organism>
<name>A2SK86_METPP</name>
<dbReference type="EMBL" id="CP000555">
    <property type="protein sequence ID" value="ABM95975.1"/>
    <property type="molecule type" value="Genomic_DNA"/>
</dbReference>
<dbReference type="InterPro" id="IPR027417">
    <property type="entry name" value="P-loop_NTPase"/>
</dbReference>
<dbReference type="Proteomes" id="UP000000366">
    <property type="component" value="Chromosome"/>
</dbReference>
<keyword evidence="4" id="KW-1185">Reference proteome</keyword>
<dbReference type="InterPro" id="IPR017788">
    <property type="entry name" value="Hda"/>
</dbReference>
<dbReference type="GO" id="GO:0003688">
    <property type="term" value="F:DNA replication origin binding"/>
    <property type="evidence" value="ECO:0007669"/>
    <property type="project" value="TreeGrafter"/>
</dbReference>
<dbReference type="NCBIfam" id="TIGR03420">
    <property type="entry name" value="DnaA_homol_Hda"/>
    <property type="match status" value="1"/>
</dbReference>
<feature type="domain" description="Chromosomal replication initiator protein DnaA ATPAse" evidence="1">
    <location>
        <begin position="15"/>
        <end position="63"/>
    </location>
</feature>
<reference evidence="3 4" key="1">
    <citation type="journal article" date="2007" name="J. Bacteriol.">
        <title>Whole-genome analysis of the methyl tert-butyl ether-degrading beta-proteobacterium Methylibium petroleiphilum PM1.</title>
        <authorList>
            <person name="Kane S.R."/>
            <person name="Chakicherla A.Y."/>
            <person name="Chain P.S.G."/>
            <person name="Schmidt R."/>
            <person name="Shin M.W."/>
            <person name="Legler T.C."/>
            <person name="Scow K.M."/>
            <person name="Larimer F.W."/>
            <person name="Lucas S.M."/>
            <person name="Richardson P.M."/>
            <person name="Hristova K.R."/>
        </authorList>
    </citation>
    <scope>NUCLEOTIDE SEQUENCE [LARGE SCALE GENOMIC DNA]</scope>
    <source>
        <strain evidence="4">ATCC BAA-1232 / LMG 22953 / PM1</strain>
    </source>
</reference>